<dbReference type="PANTHER" id="PTHR30386:SF26">
    <property type="entry name" value="TRANSPORT PROTEIN COMB"/>
    <property type="match status" value="1"/>
</dbReference>
<dbReference type="InterPro" id="IPR011053">
    <property type="entry name" value="Single_hybrid_motif"/>
</dbReference>
<dbReference type="InterPro" id="IPR050739">
    <property type="entry name" value="MFP"/>
</dbReference>
<sequence>MSQPDDPSTGPIATAEEPAAAEPTEEQATSGRRPLKRSTRIALIVIVVIALIAAAAFTINYFVVSSRYVSTDNAQVDGTQIPIVAPAAGTLVDWSATQGTVLERDQAVGRIQLQGAYVQPQLTIRAPAAGTVAVDDTTEGAFVTAGTQLAVAYDVSDLTVTARVDETDIDQVRVGAPVDISVDAYPDVPLTGSVREIQGGAAGVFSPLPQSNSSGNFQKVTQVIPVKITIDDPRGLELIPGMNTEVDIHRDGR</sequence>
<keyword evidence="5 7" id="KW-0472">Membrane</keyword>
<dbReference type="PRINTS" id="PR01490">
    <property type="entry name" value="RTXTOXIND"/>
</dbReference>
<dbReference type="Gene3D" id="2.40.30.170">
    <property type="match status" value="1"/>
</dbReference>
<feature type="domain" description="YhbJ barrel-sandwich hybrid" evidence="9">
    <location>
        <begin position="81"/>
        <end position="153"/>
    </location>
</feature>
<reference evidence="11" key="1">
    <citation type="journal article" date="2019" name="Int. J. Syst. Evol. Microbiol.">
        <title>The Global Catalogue of Microorganisms (GCM) 10K type strain sequencing project: providing services to taxonomists for standard genome sequencing and annotation.</title>
        <authorList>
            <consortium name="The Broad Institute Genomics Platform"/>
            <consortium name="The Broad Institute Genome Sequencing Center for Infectious Disease"/>
            <person name="Wu L."/>
            <person name="Ma J."/>
        </authorList>
    </citation>
    <scope>NUCLEOTIDE SEQUENCE [LARGE SCALE GENOMIC DNA]</scope>
    <source>
        <strain evidence="11">JCM 17979</strain>
    </source>
</reference>
<name>A0ABP9CE32_9PSEU</name>
<gene>
    <name evidence="10" type="ORF">GCM10023200_53630</name>
</gene>
<evidence type="ECO:0000313" key="11">
    <source>
        <dbReference type="Proteomes" id="UP001500928"/>
    </source>
</evidence>
<proteinExistence type="inferred from homology"/>
<evidence type="ECO:0000259" key="8">
    <source>
        <dbReference type="Pfam" id="PF25990"/>
    </source>
</evidence>
<evidence type="ECO:0000259" key="9">
    <source>
        <dbReference type="Pfam" id="PF25997"/>
    </source>
</evidence>
<dbReference type="PANTHER" id="PTHR30386">
    <property type="entry name" value="MEMBRANE FUSION SUBUNIT OF EMRAB-TOLC MULTIDRUG EFFLUX PUMP"/>
    <property type="match status" value="1"/>
</dbReference>
<evidence type="ECO:0000313" key="10">
    <source>
        <dbReference type="EMBL" id="GAA4809156.1"/>
    </source>
</evidence>
<evidence type="ECO:0000256" key="6">
    <source>
        <dbReference type="SAM" id="MobiDB-lite"/>
    </source>
</evidence>
<evidence type="ECO:0000256" key="1">
    <source>
        <dbReference type="ARBA" id="ARBA00004167"/>
    </source>
</evidence>
<protein>
    <submittedName>
        <fullName evidence="10">HlyD family efflux transporter periplasmic adaptor subunit</fullName>
    </submittedName>
</protein>
<dbReference type="SUPFAM" id="SSF51230">
    <property type="entry name" value="Single hybrid motif"/>
    <property type="match status" value="1"/>
</dbReference>
<comment type="caution">
    <text evidence="10">The sequence shown here is derived from an EMBL/GenBank/DDBJ whole genome shotgun (WGS) entry which is preliminary data.</text>
</comment>
<feature type="region of interest" description="Disordered" evidence="6">
    <location>
        <begin position="1"/>
        <end position="33"/>
    </location>
</feature>
<evidence type="ECO:0000256" key="5">
    <source>
        <dbReference type="ARBA" id="ARBA00023136"/>
    </source>
</evidence>
<dbReference type="Pfam" id="PF25990">
    <property type="entry name" value="Beta-barrel_YknX"/>
    <property type="match status" value="1"/>
</dbReference>
<evidence type="ECO:0000256" key="3">
    <source>
        <dbReference type="ARBA" id="ARBA00022692"/>
    </source>
</evidence>
<feature type="domain" description="YknX-like beta-barrel" evidence="8">
    <location>
        <begin position="158"/>
        <end position="248"/>
    </location>
</feature>
<accession>A0ABP9CE32</accession>
<dbReference type="EMBL" id="BAABHO010000064">
    <property type="protein sequence ID" value="GAA4809156.1"/>
    <property type="molecule type" value="Genomic_DNA"/>
</dbReference>
<evidence type="ECO:0000256" key="7">
    <source>
        <dbReference type="SAM" id="Phobius"/>
    </source>
</evidence>
<dbReference type="Proteomes" id="UP001500928">
    <property type="component" value="Unassembled WGS sequence"/>
</dbReference>
<comment type="subcellular location">
    <subcellularLocation>
        <location evidence="1">Membrane</location>
        <topology evidence="1">Single-pass membrane protein</topology>
    </subcellularLocation>
</comment>
<comment type="similarity">
    <text evidence="2">Belongs to the membrane fusion protein (MFP) (TC 8.A.1) family.</text>
</comment>
<feature type="transmembrane region" description="Helical" evidence="7">
    <location>
        <begin position="41"/>
        <end position="63"/>
    </location>
</feature>
<dbReference type="RefSeq" id="WP_345423316.1">
    <property type="nucleotide sequence ID" value="NZ_BAABHO010000064.1"/>
</dbReference>
<evidence type="ECO:0000256" key="2">
    <source>
        <dbReference type="ARBA" id="ARBA00009477"/>
    </source>
</evidence>
<keyword evidence="3 7" id="KW-0812">Transmembrane</keyword>
<evidence type="ECO:0000256" key="4">
    <source>
        <dbReference type="ARBA" id="ARBA00022989"/>
    </source>
</evidence>
<organism evidence="10 11">
    <name type="scientific">Actinomycetospora chlora</name>
    <dbReference type="NCBI Taxonomy" id="663608"/>
    <lineage>
        <taxon>Bacteria</taxon>
        <taxon>Bacillati</taxon>
        <taxon>Actinomycetota</taxon>
        <taxon>Actinomycetes</taxon>
        <taxon>Pseudonocardiales</taxon>
        <taxon>Pseudonocardiaceae</taxon>
        <taxon>Actinomycetospora</taxon>
    </lineage>
</organism>
<dbReference type="InterPro" id="IPR058635">
    <property type="entry name" value="BSH_YhbJ"/>
</dbReference>
<keyword evidence="4 7" id="KW-1133">Transmembrane helix</keyword>
<feature type="compositionally biased region" description="Low complexity" evidence="6">
    <location>
        <begin position="13"/>
        <end position="22"/>
    </location>
</feature>
<dbReference type="Pfam" id="PF25997">
    <property type="entry name" value="BSH_YhbJ"/>
    <property type="match status" value="1"/>
</dbReference>
<dbReference type="InterPro" id="IPR058636">
    <property type="entry name" value="Beta-barrel_YknX"/>
</dbReference>
<keyword evidence="11" id="KW-1185">Reference proteome</keyword>